<dbReference type="Gene3D" id="1.10.3720.10">
    <property type="entry name" value="MetI-like"/>
    <property type="match status" value="1"/>
</dbReference>
<feature type="transmembrane region" description="Helical" evidence="6">
    <location>
        <begin position="92"/>
        <end position="112"/>
    </location>
</feature>
<dbReference type="InterPro" id="IPR035906">
    <property type="entry name" value="MetI-like_sf"/>
</dbReference>
<evidence type="ECO:0000256" key="4">
    <source>
        <dbReference type="ARBA" id="ARBA00022989"/>
    </source>
</evidence>
<evidence type="ECO:0000256" key="3">
    <source>
        <dbReference type="ARBA" id="ARBA00022692"/>
    </source>
</evidence>
<reference evidence="8 9" key="1">
    <citation type="submission" date="2019-05" db="EMBL/GenBank/DDBJ databases">
        <authorList>
            <person name="Chen C."/>
        </authorList>
    </citation>
    <scope>NUCLEOTIDE SEQUENCE [LARGE SCALE GENOMIC DNA]</scope>
    <source>
        <strain evidence="8 9">HB172198</strain>
    </source>
</reference>
<dbReference type="PANTHER" id="PTHR43496:SF1">
    <property type="entry name" value="POLYGALACTURONAN_RHAMNOGALACTURONAN TRANSPORT SYSTEM PERMEASE PROTEIN YTEP"/>
    <property type="match status" value="1"/>
</dbReference>
<dbReference type="InterPro" id="IPR000515">
    <property type="entry name" value="MetI-like"/>
</dbReference>
<evidence type="ECO:0000256" key="5">
    <source>
        <dbReference type="ARBA" id="ARBA00023136"/>
    </source>
</evidence>
<gene>
    <name evidence="8" type="ORF">E6C60_0786</name>
</gene>
<feature type="transmembrane region" description="Helical" evidence="6">
    <location>
        <begin position="124"/>
        <end position="148"/>
    </location>
</feature>
<evidence type="ECO:0000256" key="6">
    <source>
        <dbReference type="RuleBase" id="RU363032"/>
    </source>
</evidence>
<sequence length="316" mass="36423">MTNFFSNRQRIKGAAAQNLLKDIWRNRWLYIFVIPGVFYFLIFKYIPMGGVVIAFKDYTPFLGIVESQWVGWKHFERLFQNNDFVMLFRNTILISLYKLLFYFPVPIILALMLNEVRLKVFKRFVQTVIYIPHFFSWVVVAGITYVLLTTEGGIVNEFITWAGGEKINFLGQNAWIRTLLTLQTIWREAGWGTILYLAAMSAVDPQLYEAAKIDGAGRFRQMWNVTLPCIRSTIVILLILQIGNFMDLGFEQIYNMINAGNKDYGNVFDTYVYTIGIKEGQFSYSTAIGLFKSVIGLILVLGSNYLARRSGEEGIF</sequence>
<feature type="transmembrane region" description="Helical" evidence="6">
    <location>
        <begin position="229"/>
        <end position="246"/>
    </location>
</feature>
<comment type="similarity">
    <text evidence="6">Belongs to the binding-protein-dependent transport system permease family.</text>
</comment>
<dbReference type="EMBL" id="CP040396">
    <property type="protein sequence ID" value="QCT01507.1"/>
    <property type="molecule type" value="Genomic_DNA"/>
</dbReference>
<protein>
    <submittedName>
        <fullName evidence="8">Putative permease</fullName>
    </submittedName>
</protein>
<feature type="transmembrane region" description="Helical" evidence="6">
    <location>
        <begin position="287"/>
        <end position="307"/>
    </location>
</feature>
<dbReference type="PANTHER" id="PTHR43496">
    <property type="entry name" value="PROTEIN LPLB"/>
    <property type="match status" value="1"/>
</dbReference>
<evidence type="ECO:0000259" key="7">
    <source>
        <dbReference type="PROSITE" id="PS50928"/>
    </source>
</evidence>
<keyword evidence="3 6" id="KW-0812">Transmembrane</keyword>
<feature type="transmembrane region" description="Helical" evidence="6">
    <location>
        <begin position="189"/>
        <end position="208"/>
    </location>
</feature>
<dbReference type="RefSeq" id="WP_233281127.1">
    <property type="nucleotide sequence ID" value="NZ_CP040396.1"/>
</dbReference>
<dbReference type="Proteomes" id="UP000300879">
    <property type="component" value="Chromosome"/>
</dbReference>
<organism evidence="8 9">
    <name type="scientific">Paenibacillus algicola</name>
    <dbReference type="NCBI Taxonomy" id="2565926"/>
    <lineage>
        <taxon>Bacteria</taxon>
        <taxon>Bacillati</taxon>
        <taxon>Bacillota</taxon>
        <taxon>Bacilli</taxon>
        <taxon>Bacillales</taxon>
        <taxon>Paenibacillaceae</taxon>
        <taxon>Paenibacillus</taxon>
    </lineage>
</organism>
<dbReference type="AlphaFoldDB" id="A0A4P8XG99"/>
<evidence type="ECO:0000256" key="2">
    <source>
        <dbReference type="ARBA" id="ARBA00022448"/>
    </source>
</evidence>
<dbReference type="SUPFAM" id="SSF161098">
    <property type="entry name" value="MetI-like"/>
    <property type="match status" value="1"/>
</dbReference>
<feature type="transmembrane region" description="Helical" evidence="6">
    <location>
        <begin position="28"/>
        <end position="46"/>
    </location>
</feature>
<dbReference type="CDD" id="cd06261">
    <property type="entry name" value="TM_PBP2"/>
    <property type="match status" value="1"/>
</dbReference>
<keyword evidence="2 6" id="KW-0813">Transport</keyword>
<evidence type="ECO:0000256" key="1">
    <source>
        <dbReference type="ARBA" id="ARBA00004141"/>
    </source>
</evidence>
<dbReference type="Pfam" id="PF00528">
    <property type="entry name" value="BPD_transp_1"/>
    <property type="match status" value="1"/>
</dbReference>
<evidence type="ECO:0000313" key="9">
    <source>
        <dbReference type="Proteomes" id="UP000300879"/>
    </source>
</evidence>
<dbReference type="GO" id="GO:0005886">
    <property type="term" value="C:plasma membrane"/>
    <property type="evidence" value="ECO:0007669"/>
    <property type="project" value="UniProtKB-SubCell"/>
</dbReference>
<proteinExistence type="inferred from homology"/>
<keyword evidence="4 6" id="KW-1133">Transmembrane helix</keyword>
<feature type="domain" description="ABC transmembrane type-1" evidence="7">
    <location>
        <begin position="88"/>
        <end position="303"/>
    </location>
</feature>
<name>A0A4P8XG99_9BACL</name>
<dbReference type="GO" id="GO:0055085">
    <property type="term" value="P:transmembrane transport"/>
    <property type="evidence" value="ECO:0007669"/>
    <property type="project" value="InterPro"/>
</dbReference>
<comment type="subcellular location">
    <subcellularLocation>
        <location evidence="6">Cell membrane</location>
        <topology evidence="6">Multi-pass membrane protein</topology>
    </subcellularLocation>
    <subcellularLocation>
        <location evidence="1">Membrane</location>
        <topology evidence="1">Multi-pass membrane protein</topology>
    </subcellularLocation>
</comment>
<keyword evidence="9" id="KW-1185">Reference proteome</keyword>
<keyword evidence="5 6" id="KW-0472">Membrane</keyword>
<evidence type="ECO:0000313" key="8">
    <source>
        <dbReference type="EMBL" id="QCT01507.1"/>
    </source>
</evidence>
<dbReference type="KEGG" id="palo:E6C60_0786"/>
<dbReference type="PROSITE" id="PS50928">
    <property type="entry name" value="ABC_TM1"/>
    <property type="match status" value="1"/>
</dbReference>
<accession>A0A4P8XG99</accession>